<evidence type="ECO:0000313" key="2">
    <source>
        <dbReference type="Proteomes" id="UP000822476"/>
    </source>
</evidence>
<dbReference type="EMBL" id="JTDE01014914">
    <property type="protein sequence ID" value="KAF7233966.1"/>
    <property type="molecule type" value="Genomic_DNA"/>
</dbReference>
<keyword evidence="2" id="KW-1185">Reference proteome</keyword>
<sequence length="96" mass="11262">MRGKARIMSSTVESAFLQRRMPYYSVFDDPEAFCILPKTRSCSSPNGPICCKSIRQAGIKNLYFRNLESYRIPIEYPVYTTKLSKRYTSVDYLQQW</sequence>
<accession>A0A8S9YCE0</accession>
<organism evidence="1 2">
    <name type="scientific">Paragonimus skrjabini miyazakii</name>
    <dbReference type="NCBI Taxonomy" id="59628"/>
    <lineage>
        <taxon>Eukaryota</taxon>
        <taxon>Metazoa</taxon>
        <taxon>Spiralia</taxon>
        <taxon>Lophotrochozoa</taxon>
        <taxon>Platyhelminthes</taxon>
        <taxon>Trematoda</taxon>
        <taxon>Digenea</taxon>
        <taxon>Plagiorchiida</taxon>
        <taxon>Troglotremata</taxon>
        <taxon>Troglotrematidae</taxon>
        <taxon>Paragonimus</taxon>
    </lineage>
</organism>
<proteinExistence type="predicted"/>
<dbReference type="OrthoDB" id="10284892at2759"/>
<reference evidence="1" key="1">
    <citation type="submission" date="2019-07" db="EMBL/GenBank/DDBJ databases">
        <title>Annotation for the trematode Paragonimus miyazaki's.</title>
        <authorList>
            <person name="Choi Y.-J."/>
        </authorList>
    </citation>
    <scope>NUCLEOTIDE SEQUENCE</scope>
    <source>
        <strain evidence="1">Japan</strain>
    </source>
</reference>
<comment type="caution">
    <text evidence="1">The sequence shown here is derived from an EMBL/GenBank/DDBJ whole genome shotgun (WGS) entry which is preliminary data.</text>
</comment>
<name>A0A8S9YCE0_9TREM</name>
<protein>
    <submittedName>
        <fullName evidence="1">Uncharacterized protein</fullName>
    </submittedName>
</protein>
<gene>
    <name evidence="1" type="ORF">EG68_12126</name>
</gene>
<dbReference type="AlphaFoldDB" id="A0A8S9YCE0"/>
<evidence type="ECO:0000313" key="1">
    <source>
        <dbReference type="EMBL" id="KAF7233966.1"/>
    </source>
</evidence>
<dbReference type="Proteomes" id="UP000822476">
    <property type="component" value="Unassembled WGS sequence"/>
</dbReference>